<proteinExistence type="predicted"/>
<name>A0A1I5G1K9_9FLAO</name>
<dbReference type="AlphaFoldDB" id="A0A1I5G1K9"/>
<feature type="chain" id="PRO_5011499200" evidence="2">
    <location>
        <begin position="20"/>
        <end position="209"/>
    </location>
</feature>
<evidence type="ECO:0000256" key="1">
    <source>
        <dbReference type="SAM" id="MobiDB-lite"/>
    </source>
</evidence>
<reference evidence="4" key="1">
    <citation type="submission" date="2016-10" db="EMBL/GenBank/DDBJ databases">
        <authorList>
            <person name="Varghese N."/>
            <person name="Submissions S."/>
        </authorList>
    </citation>
    <scope>NUCLEOTIDE SEQUENCE [LARGE SCALE GENOMIC DNA]</scope>
    <source>
        <strain evidence="4">DS-12</strain>
    </source>
</reference>
<protein>
    <submittedName>
        <fullName evidence="3">Uncharacterized protein</fullName>
    </submittedName>
</protein>
<organism evidence="3 4">
    <name type="scientific">Paenimyroides ummariense</name>
    <dbReference type="NCBI Taxonomy" id="913024"/>
    <lineage>
        <taxon>Bacteria</taxon>
        <taxon>Pseudomonadati</taxon>
        <taxon>Bacteroidota</taxon>
        <taxon>Flavobacteriia</taxon>
        <taxon>Flavobacteriales</taxon>
        <taxon>Flavobacteriaceae</taxon>
        <taxon>Paenimyroides</taxon>
    </lineage>
</organism>
<gene>
    <name evidence="3" type="ORF">SAMN05421741_13413</name>
</gene>
<accession>A0A1I5G1K9</accession>
<dbReference type="RefSeq" id="WP_091526111.1">
    <property type="nucleotide sequence ID" value="NZ_FOVI01000034.1"/>
</dbReference>
<evidence type="ECO:0000256" key="2">
    <source>
        <dbReference type="SAM" id="SignalP"/>
    </source>
</evidence>
<feature type="signal peptide" evidence="2">
    <location>
        <begin position="1"/>
        <end position="19"/>
    </location>
</feature>
<dbReference type="EMBL" id="FOVI01000034">
    <property type="protein sequence ID" value="SFO29441.1"/>
    <property type="molecule type" value="Genomic_DNA"/>
</dbReference>
<feature type="region of interest" description="Disordered" evidence="1">
    <location>
        <begin position="176"/>
        <end position="196"/>
    </location>
</feature>
<keyword evidence="4" id="KW-1185">Reference proteome</keyword>
<dbReference type="Proteomes" id="UP000199036">
    <property type="component" value="Unassembled WGS sequence"/>
</dbReference>
<evidence type="ECO:0000313" key="3">
    <source>
        <dbReference type="EMBL" id="SFO29441.1"/>
    </source>
</evidence>
<evidence type="ECO:0000313" key="4">
    <source>
        <dbReference type="Proteomes" id="UP000199036"/>
    </source>
</evidence>
<keyword evidence="2" id="KW-0732">Signal</keyword>
<sequence>MKKYFPVLICVFITTHFFAQQHIINTNTLPANLSDAEISEHMKKVMPRDGWVQIIHENKNGVFNASNPDYFLFIQLNCVNNNPPGFFIEYTDNYRDGEFGGIDFMSADDPEKANFIVDGVDFKNPFRSSGKESFTKFVSALKKGKKLTLKTRNRSIDFKLAHGELLDIPVECSKAGDRIQENEPEELPESTAIGEEVEAAADAAADISK</sequence>
<dbReference type="OrthoDB" id="665255at2"/>